<dbReference type="Pfam" id="PF03929">
    <property type="entry name" value="PepSY_TM"/>
    <property type="match status" value="1"/>
</dbReference>
<evidence type="ECO:0000313" key="6">
    <source>
        <dbReference type="EMBL" id="OHU92836.1"/>
    </source>
</evidence>
<protein>
    <recommendedName>
        <fullName evidence="5">2Fe-2S ferredoxin-type domain-containing protein</fullName>
    </recommendedName>
</protein>
<dbReference type="PROSITE" id="PS51085">
    <property type="entry name" value="2FE2S_FER_2"/>
    <property type="match status" value="1"/>
</dbReference>
<dbReference type="EMBL" id="MKJU01000006">
    <property type="protein sequence ID" value="OHU92836.1"/>
    <property type="molecule type" value="Genomic_DNA"/>
</dbReference>
<dbReference type="Gene3D" id="3.10.20.30">
    <property type="match status" value="1"/>
</dbReference>
<keyword evidence="2" id="KW-0274">FAD</keyword>
<keyword evidence="4" id="KW-1133">Transmembrane helix</keyword>
<dbReference type="InterPro" id="IPR036010">
    <property type="entry name" value="2Fe-2S_ferredoxin-like_sf"/>
</dbReference>
<feature type="transmembrane region" description="Helical" evidence="4">
    <location>
        <begin position="203"/>
        <end position="224"/>
    </location>
</feature>
<dbReference type="GO" id="GO:0051536">
    <property type="term" value="F:iron-sulfur cluster binding"/>
    <property type="evidence" value="ECO:0007669"/>
    <property type="project" value="InterPro"/>
</dbReference>
<keyword evidence="4" id="KW-0472">Membrane</keyword>
<evidence type="ECO:0000256" key="2">
    <source>
        <dbReference type="ARBA" id="ARBA00022827"/>
    </source>
</evidence>
<accession>A0A1S1N3R2</accession>
<gene>
    <name evidence="6" type="ORF">BET10_05150</name>
</gene>
<dbReference type="STRING" id="1859457.BET10_05150"/>
<reference evidence="6 7" key="1">
    <citation type="submission" date="2016-09" db="EMBL/GenBank/DDBJ databases">
        <title>Pseudoalteromonas amylolytica sp. nov., isolated from the surface seawater.</title>
        <authorList>
            <person name="Wu Y.-H."/>
            <person name="Cheng H."/>
            <person name="Jin X.-B."/>
            <person name="Wang C.-S."/>
            <person name="Xu X.-W."/>
        </authorList>
    </citation>
    <scope>NUCLEOTIDE SEQUENCE [LARGE SCALE GENOMIC DNA]</scope>
    <source>
        <strain evidence="6 7">JW1</strain>
    </source>
</reference>
<evidence type="ECO:0000313" key="7">
    <source>
        <dbReference type="Proteomes" id="UP000179786"/>
    </source>
</evidence>
<name>A0A1S1N3R2_9GAMM</name>
<dbReference type="InterPro" id="IPR012675">
    <property type="entry name" value="Beta-grasp_dom_sf"/>
</dbReference>
<organism evidence="6 7">
    <name type="scientific">Pseudoalteromonas amylolytica</name>
    <dbReference type="NCBI Taxonomy" id="1859457"/>
    <lineage>
        <taxon>Bacteria</taxon>
        <taxon>Pseudomonadati</taxon>
        <taxon>Pseudomonadota</taxon>
        <taxon>Gammaproteobacteria</taxon>
        <taxon>Alteromonadales</taxon>
        <taxon>Pseudoalteromonadaceae</taxon>
        <taxon>Pseudoalteromonas</taxon>
    </lineage>
</organism>
<keyword evidence="3" id="KW-0830">Ubiquinone</keyword>
<keyword evidence="4" id="KW-0812">Transmembrane</keyword>
<dbReference type="AlphaFoldDB" id="A0A1S1N3R2"/>
<evidence type="ECO:0000259" key="5">
    <source>
        <dbReference type="PROSITE" id="PS51085"/>
    </source>
</evidence>
<dbReference type="InterPro" id="IPR005625">
    <property type="entry name" value="PepSY-ass_TM"/>
</dbReference>
<sequence length="343" mass="38514">MPQWNKSLHKWLSLLVGIQLLIWLVTGLYFNLMDHRKASGNSNLQSINHQGIIAPERLIPVTQLAVQNAKHIGLLWLFGKPYYQVTIERGAHSYQAHNIKLFDASTGAPFTLNESLARTIALKSYNGPVNIISADLLAPPMDELPKQKNPLWQVKLQDELHTHVYIEPTSGAVVAHINDERRVRDLMFKLHFMDYLGTGGFNHWLTITFALLTLALTITGLAWLSERYRAGQLSFTHQHKTQNVTVHVSNTQHTHVLALDKHSTLFDSLAQQGIMLPSNCGGGGTCGMCRIQTNQPVKVTQADQTRLSQSKLEQGFRLACQHNACDIQHITVRTLKRTNKNAS</sequence>
<keyword evidence="1" id="KW-0285">Flavoprotein</keyword>
<dbReference type="SUPFAM" id="SSF54292">
    <property type="entry name" value="2Fe-2S ferredoxin-like"/>
    <property type="match status" value="1"/>
</dbReference>
<evidence type="ECO:0000256" key="4">
    <source>
        <dbReference type="SAM" id="Phobius"/>
    </source>
</evidence>
<dbReference type="OrthoDB" id="9806195at2"/>
<comment type="caution">
    <text evidence="6">The sequence shown here is derived from an EMBL/GenBank/DDBJ whole genome shotgun (WGS) entry which is preliminary data.</text>
</comment>
<dbReference type="RefSeq" id="WP_070983396.1">
    <property type="nucleotide sequence ID" value="NZ_MKJU01000006.1"/>
</dbReference>
<feature type="domain" description="2Fe-2S ferredoxin-type" evidence="5">
    <location>
        <begin position="242"/>
        <end position="338"/>
    </location>
</feature>
<evidence type="ECO:0000256" key="3">
    <source>
        <dbReference type="ARBA" id="ARBA00023075"/>
    </source>
</evidence>
<dbReference type="Proteomes" id="UP000179786">
    <property type="component" value="Unassembled WGS sequence"/>
</dbReference>
<feature type="transmembrane region" description="Helical" evidence="4">
    <location>
        <begin position="12"/>
        <end position="32"/>
    </location>
</feature>
<dbReference type="Pfam" id="PF00111">
    <property type="entry name" value="Fer2"/>
    <property type="match status" value="1"/>
</dbReference>
<dbReference type="PANTHER" id="PTHR43644:SF1">
    <property type="entry name" value="NAD(P)H-FLAVIN REDUCTASE"/>
    <property type="match status" value="1"/>
</dbReference>
<dbReference type="InterPro" id="IPR001041">
    <property type="entry name" value="2Fe-2S_ferredoxin-type"/>
</dbReference>
<proteinExistence type="predicted"/>
<evidence type="ECO:0000256" key="1">
    <source>
        <dbReference type="ARBA" id="ARBA00022630"/>
    </source>
</evidence>
<keyword evidence="7" id="KW-1185">Reference proteome</keyword>
<dbReference type="PANTHER" id="PTHR43644">
    <property type="entry name" value="NA(+)-TRANSLOCATING NADH-QUINONE REDUCTASE SUBUNIT"/>
    <property type="match status" value="1"/>
</dbReference>